<protein>
    <recommendedName>
        <fullName evidence="2">Cysteine-rich CWC</fullName>
    </recommendedName>
</protein>
<sequence>MPTPNIDPALCPLCKTSNACGVEAGKSTCWCMAADLSVPQALIDSLPDELQGRACICEACVRRFLATTQAQ</sequence>
<dbReference type="EMBL" id="CZQC01000013">
    <property type="protein sequence ID" value="CUS40376.1"/>
    <property type="molecule type" value="Genomic_DNA"/>
</dbReference>
<evidence type="ECO:0008006" key="2">
    <source>
        <dbReference type="Google" id="ProtNLM"/>
    </source>
</evidence>
<name>A0A170PKQ6_9ZZZZ</name>
<evidence type="ECO:0000313" key="1">
    <source>
        <dbReference type="EMBL" id="CUS40376.1"/>
    </source>
</evidence>
<dbReference type="AlphaFoldDB" id="A0A170PKQ6"/>
<accession>A0A170PKQ6</accession>
<organism evidence="1">
    <name type="scientific">hydrothermal vent metagenome</name>
    <dbReference type="NCBI Taxonomy" id="652676"/>
    <lineage>
        <taxon>unclassified sequences</taxon>
        <taxon>metagenomes</taxon>
        <taxon>ecological metagenomes</taxon>
    </lineage>
</organism>
<dbReference type="Pfam" id="PF14375">
    <property type="entry name" value="Cys_rich_CWC"/>
    <property type="match status" value="1"/>
</dbReference>
<proteinExistence type="predicted"/>
<gene>
    <name evidence="1" type="ORF">MGWOODY_Tha2727</name>
</gene>
<dbReference type="InterPro" id="IPR032720">
    <property type="entry name" value="Cys_rich_CWC"/>
</dbReference>
<reference evidence="1" key="1">
    <citation type="submission" date="2015-10" db="EMBL/GenBank/DDBJ databases">
        <authorList>
            <person name="Gilbert D.G."/>
        </authorList>
    </citation>
    <scope>NUCLEOTIDE SEQUENCE</scope>
</reference>